<comment type="subcellular location">
    <subcellularLocation>
        <location evidence="1 11">Cytoplasm</location>
    </subcellularLocation>
</comment>
<dbReference type="CDD" id="cd00671">
    <property type="entry name" value="ArgRS_core"/>
    <property type="match status" value="1"/>
</dbReference>
<keyword evidence="9 11" id="KW-0030">Aminoacyl-tRNA synthetase</keyword>
<evidence type="ECO:0000256" key="12">
    <source>
        <dbReference type="RuleBase" id="RU363038"/>
    </source>
</evidence>
<dbReference type="FunFam" id="3.40.50.620:FF:000062">
    <property type="entry name" value="Arginine--tRNA ligase"/>
    <property type="match status" value="1"/>
</dbReference>
<evidence type="ECO:0000256" key="2">
    <source>
        <dbReference type="ARBA" id="ARBA00005594"/>
    </source>
</evidence>
<comment type="similarity">
    <text evidence="2 11 12">Belongs to the class-I aminoacyl-tRNA synthetase family.</text>
</comment>
<dbReference type="PANTHER" id="PTHR11956">
    <property type="entry name" value="ARGINYL-TRNA SYNTHETASE"/>
    <property type="match status" value="1"/>
</dbReference>
<dbReference type="GO" id="GO:0006420">
    <property type="term" value="P:arginyl-tRNA aminoacylation"/>
    <property type="evidence" value="ECO:0007669"/>
    <property type="project" value="UniProtKB-UniRule"/>
</dbReference>
<feature type="short sequence motif" description="'HIGH' region" evidence="11">
    <location>
        <begin position="118"/>
        <end position="128"/>
    </location>
</feature>
<dbReference type="Pfam" id="PF05746">
    <property type="entry name" value="DALR_1"/>
    <property type="match status" value="1"/>
</dbReference>
<dbReference type="PRINTS" id="PR01038">
    <property type="entry name" value="TRNASYNTHARG"/>
</dbReference>
<organism evidence="15 16">
    <name type="scientific">Helicobacter winghamensis</name>
    <dbReference type="NCBI Taxonomy" id="157268"/>
    <lineage>
        <taxon>Bacteria</taxon>
        <taxon>Pseudomonadati</taxon>
        <taxon>Campylobacterota</taxon>
        <taxon>Epsilonproteobacteria</taxon>
        <taxon>Campylobacterales</taxon>
        <taxon>Helicobacteraceae</taxon>
        <taxon>Helicobacter</taxon>
    </lineage>
</organism>
<evidence type="ECO:0000313" key="15">
    <source>
        <dbReference type="EMBL" id="PKT80556.1"/>
    </source>
</evidence>
<dbReference type="RefSeq" id="WP_101313180.1">
    <property type="nucleotide sequence ID" value="NZ_CP063528.1"/>
</dbReference>
<dbReference type="InterPro" id="IPR001412">
    <property type="entry name" value="aa-tRNA-synth_I_CS"/>
</dbReference>
<comment type="catalytic activity">
    <reaction evidence="10 11">
        <text>tRNA(Arg) + L-arginine + ATP = L-arginyl-tRNA(Arg) + AMP + diphosphate</text>
        <dbReference type="Rhea" id="RHEA:20301"/>
        <dbReference type="Rhea" id="RHEA-COMP:9658"/>
        <dbReference type="Rhea" id="RHEA-COMP:9673"/>
        <dbReference type="ChEBI" id="CHEBI:30616"/>
        <dbReference type="ChEBI" id="CHEBI:32682"/>
        <dbReference type="ChEBI" id="CHEBI:33019"/>
        <dbReference type="ChEBI" id="CHEBI:78442"/>
        <dbReference type="ChEBI" id="CHEBI:78513"/>
        <dbReference type="ChEBI" id="CHEBI:456215"/>
        <dbReference type="EC" id="6.1.1.19"/>
    </reaction>
</comment>
<protein>
    <recommendedName>
        <fullName evidence="11">Arginine--tRNA ligase</fullName>
        <ecNumber evidence="11">6.1.1.19</ecNumber>
    </recommendedName>
    <alternativeName>
        <fullName evidence="11">Arginyl-tRNA synthetase</fullName>
        <shortName evidence="11">ArgRS</shortName>
    </alternativeName>
</protein>
<dbReference type="HAMAP" id="MF_00123">
    <property type="entry name" value="Arg_tRNA_synth"/>
    <property type="match status" value="1"/>
</dbReference>
<proteinExistence type="inferred from homology"/>
<evidence type="ECO:0000256" key="7">
    <source>
        <dbReference type="ARBA" id="ARBA00022840"/>
    </source>
</evidence>
<dbReference type="InterPro" id="IPR036695">
    <property type="entry name" value="Arg-tRNA-synth_N_sf"/>
</dbReference>
<keyword evidence="16" id="KW-1185">Reference proteome</keyword>
<dbReference type="SUPFAM" id="SSF47323">
    <property type="entry name" value="Anticodon-binding domain of a subclass of class I aminoacyl-tRNA synthetases"/>
    <property type="match status" value="1"/>
</dbReference>
<dbReference type="NCBIfam" id="TIGR00456">
    <property type="entry name" value="argS"/>
    <property type="match status" value="1"/>
</dbReference>
<dbReference type="InterPro" id="IPR005148">
    <property type="entry name" value="Arg-tRNA-synth_N"/>
</dbReference>
<evidence type="ECO:0000256" key="9">
    <source>
        <dbReference type="ARBA" id="ARBA00023146"/>
    </source>
</evidence>
<dbReference type="SUPFAM" id="SSF55190">
    <property type="entry name" value="Arginyl-tRNA synthetase (ArgRS), N-terminal 'additional' domain"/>
    <property type="match status" value="1"/>
</dbReference>
<dbReference type="GO" id="GO:0005524">
    <property type="term" value="F:ATP binding"/>
    <property type="evidence" value="ECO:0007669"/>
    <property type="project" value="UniProtKB-UniRule"/>
</dbReference>
<evidence type="ECO:0000256" key="4">
    <source>
        <dbReference type="ARBA" id="ARBA00022490"/>
    </source>
</evidence>
<feature type="domain" description="Arginyl tRNA synthetase N-terminal" evidence="14">
    <location>
        <begin position="3"/>
        <end position="76"/>
    </location>
</feature>
<dbReference type="EC" id="6.1.1.19" evidence="11"/>
<dbReference type="STRING" id="556267.HWAG_00499"/>
<dbReference type="GO" id="GO:0005737">
    <property type="term" value="C:cytoplasm"/>
    <property type="evidence" value="ECO:0007669"/>
    <property type="project" value="UniProtKB-SubCell"/>
</dbReference>
<dbReference type="Pfam" id="PF03485">
    <property type="entry name" value="Arg_tRNA_synt_N"/>
    <property type="match status" value="1"/>
</dbReference>
<keyword evidence="6 11" id="KW-0547">Nucleotide-binding</keyword>
<evidence type="ECO:0000256" key="6">
    <source>
        <dbReference type="ARBA" id="ARBA00022741"/>
    </source>
</evidence>
<dbReference type="Pfam" id="PF00750">
    <property type="entry name" value="tRNA-synt_1d"/>
    <property type="match status" value="1"/>
</dbReference>
<evidence type="ECO:0000256" key="5">
    <source>
        <dbReference type="ARBA" id="ARBA00022598"/>
    </source>
</evidence>
<keyword evidence="4 11" id="KW-0963">Cytoplasm</keyword>
<dbReference type="InterPro" id="IPR014729">
    <property type="entry name" value="Rossmann-like_a/b/a_fold"/>
</dbReference>
<dbReference type="EMBL" id="MBPK01000042">
    <property type="protein sequence ID" value="PKT80556.1"/>
    <property type="molecule type" value="Genomic_DNA"/>
</dbReference>
<feature type="domain" description="DALR anticodon binding" evidence="13">
    <location>
        <begin position="420"/>
        <end position="539"/>
    </location>
</feature>
<reference evidence="15 16" key="1">
    <citation type="submission" date="2016-07" db="EMBL/GenBank/DDBJ databases">
        <title>Detection of Helicobacter winghamensis from caecal content of red fox (Vulpes vulpes).</title>
        <authorList>
            <person name="Zanoni R.G."/>
            <person name="Florio D."/>
            <person name="Caffara M."/>
            <person name="Renzi M."/>
            <person name="Parisi A."/>
            <person name="Pasquali F."/>
            <person name="Manfreda G."/>
        </authorList>
    </citation>
    <scope>NUCLEOTIDE SEQUENCE [LARGE SCALE GENOMIC DNA]</scope>
    <source>
        <strain evidence="15 16">295_13</strain>
    </source>
</reference>
<evidence type="ECO:0000256" key="1">
    <source>
        <dbReference type="ARBA" id="ARBA00004496"/>
    </source>
</evidence>
<dbReference type="Proteomes" id="UP000233350">
    <property type="component" value="Unassembled WGS sequence"/>
</dbReference>
<keyword evidence="7 11" id="KW-0067">ATP-binding</keyword>
<dbReference type="SUPFAM" id="SSF52374">
    <property type="entry name" value="Nucleotidylyl transferase"/>
    <property type="match status" value="1"/>
</dbReference>
<name>A0A2N3PID7_9HELI</name>
<evidence type="ECO:0000313" key="16">
    <source>
        <dbReference type="Proteomes" id="UP000233350"/>
    </source>
</evidence>
<accession>A0A2N3PID7</accession>
<evidence type="ECO:0000259" key="14">
    <source>
        <dbReference type="SMART" id="SM01016"/>
    </source>
</evidence>
<dbReference type="InterPro" id="IPR009080">
    <property type="entry name" value="tRNAsynth_Ia_anticodon-bd"/>
</dbReference>
<dbReference type="OrthoDB" id="9803211at2"/>
<comment type="subunit">
    <text evidence="3 11">Monomer.</text>
</comment>
<dbReference type="Gene3D" id="3.40.50.620">
    <property type="entry name" value="HUPs"/>
    <property type="match status" value="1"/>
</dbReference>
<dbReference type="InterPro" id="IPR035684">
    <property type="entry name" value="ArgRS_core"/>
</dbReference>
<sequence length="539" mass="60842">MYHAIKEIIDSTLGVSSVLEKPRDKSFGHFALPTFSFAKTLKKAPQIIAQEFAQKLESLPQIASVSVVNGYVNFSLSNAFLGQCAWEFLQDDFKGSNKLESKKAESRNEKILLEYVSANPTGPLHIGHARGAVFGDSLARIGRFLGYTIHTEYYINDAGAQIQKLGKSIYYAGRALVFSESRELPSECYQGEYVFELAECARAELGESVFESLESLEKLSVFGKDKMLLEIKSNLAQVGIVFDSYVSERELFSQLDSTLESLKAHNGVYESENKLWLKSTEFGDEKDRVIVRESGEATYLAGDIIYHKNKFERGFSHYINIWGADHHGYIARVKAALEYLGFDSQKLEVLLAQMVALLKDGIPFKMSKRAGNFILMKDVVDEVGADALRLMFLSKKPDTHLEFDVELLKKQDSSNPVYYINYAHARIYTLFSKSNFTMESLKALSLEQYKAWDLQESLRDLLVLALGIEKVLSDAFSQRLINKVVDYLYTLSADFHRFYNETKILNTDQEEQILKVLVVVAHSLALGLDLLGVKAKVKM</sequence>
<dbReference type="PANTHER" id="PTHR11956:SF5">
    <property type="entry name" value="ARGININE--TRNA LIGASE, CYTOPLASMIC"/>
    <property type="match status" value="1"/>
</dbReference>
<dbReference type="GO" id="GO:0004814">
    <property type="term" value="F:arginine-tRNA ligase activity"/>
    <property type="evidence" value="ECO:0007669"/>
    <property type="project" value="UniProtKB-UniRule"/>
</dbReference>
<dbReference type="AlphaFoldDB" id="A0A2N3PID7"/>
<dbReference type="InterPro" id="IPR001278">
    <property type="entry name" value="Arg-tRNA-ligase"/>
</dbReference>
<dbReference type="PROSITE" id="PS00178">
    <property type="entry name" value="AA_TRNA_LIGASE_I"/>
    <property type="match status" value="1"/>
</dbReference>
<dbReference type="SMART" id="SM01016">
    <property type="entry name" value="Arg_tRNA_synt_N"/>
    <property type="match status" value="1"/>
</dbReference>
<evidence type="ECO:0000259" key="13">
    <source>
        <dbReference type="SMART" id="SM00836"/>
    </source>
</evidence>
<evidence type="ECO:0000256" key="8">
    <source>
        <dbReference type="ARBA" id="ARBA00022917"/>
    </source>
</evidence>
<gene>
    <name evidence="11" type="primary">argS</name>
    <name evidence="15" type="ORF">BCM31_03545</name>
</gene>
<keyword evidence="5 11" id="KW-0436">Ligase</keyword>
<dbReference type="Gene3D" id="1.10.730.10">
    <property type="entry name" value="Isoleucyl-tRNA Synthetase, Domain 1"/>
    <property type="match status" value="1"/>
</dbReference>
<evidence type="ECO:0000256" key="10">
    <source>
        <dbReference type="ARBA" id="ARBA00049339"/>
    </source>
</evidence>
<dbReference type="Gene3D" id="3.30.1360.70">
    <property type="entry name" value="Arginyl tRNA synthetase N-terminal domain"/>
    <property type="match status" value="1"/>
</dbReference>
<dbReference type="InterPro" id="IPR008909">
    <property type="entry name" value="DALR_anticod-bd"/>
</dbReference>
<evidence type="ECO:0000256" key="3">
    <source>
        <dbReference type="ARBA" id="ARBA00011245"/>
    </source>
</evidence>
<evidence type="ECO:0000256" key="11">
    <source>
        <dbReference type="HAMAP-Rule" id="MF_00123"/>
    </source>
</evidence>
<dbReference type="SMART" id="SM00836">
    <property type="entry name" value="DALR_1"/>
    <property type="match status" value="1"/>
</dbReference>
<comment type="caution">
    <text evidence="15">The sequence shown here is derived from an EMBL/GenBank/DDBJ whole genome shotgun (WGS) entry which is preliminary data.</text>
</comment>
<keyword evidence="8 11" id="KW-0648">Protein biosynthesis</keyword>